<name>A0ABD6ELS2_9BILA</name>
<dbReference type="AlphaFoldDB" id="A0ABD6ELS2"/>
<evidence type="ECO:0000313" key="1">
    <source>
        <dbReference type="EMBL" id="MFH4977512.1"/>
    </source>
</evidence>
<protein>
    <submittedName>
        <fullName evidence="1">Uncharacterized protein</fullName>
    </submittedName>
</protein>
<comment type="caution">
    <text evidence="1">The sequence shown here is derived from an EMBL/GenBank/DDBJ whole genome shotgun (WGS) entry which is preliminary data.</text>
</comment>
<dbReference type="Proteomes" id="UP001608902">
    <property type="component" value="Unassembled WGS sequence"/>
</dbReference>
<organism evidence="1 2">
    <name type="scientific">Gnathostoma spinigerum</name>
    <dbReference type="NCBI Taxonomy" id="75299"/>
    <lineage>
        <taxon>Eukaryota</taxon>
        <taxon>Metazoa</taxon>
        <taxon>Ecdysozoa</taxon>
        <taxon>Nematoda</taxon>
        <taxon>Chromadorea</taxon>
        <taxon>Rhabditida</taxon>
        <taxon>Spirurina</taxon>
        <taxon>Gnathostomatomorpha</taxon>
        <taxon>Gnathostomatoidea</taxon>
        <taxon>Gnathostomatidae</taxon>
        <taxon>Gnathostoma</taxon>
    </lineage>
</organism>
<dbReference type="EMBL" id="JBGFUD010002363">
    <property type="protein sequence ID" value="MFH4977512.1"/>
    <property type="molecule type" value="Genomic_DNA"/>
</dbReference>
<reference evidence="1 2" key="1">
    <citation type="submission" date="2024-08" db="EMBL/GenBank/DDBJ databases">
        <title>Gnathostoma spinigerum genome.</title>
        <authorList>
            <person name="Gonzalez-Bertolin B."/>
            <person name="Monzon S."/>
            <person name="Zaballos A."/>
            <person name="Jimenez P."/>
            <person name="Dekumyoy P."/>
            <person name="Varona S."/>
            <person name="Cuesta I."/>
            <person name="Sumanam S."/>
            <person name="Adisakwattana P."/>
            <person name="Gasser R.B."/>
            <person name="Hernandez-Gonzalez A."/>
            <person name="Young N.D."/>
            <person name="Perteguer M.J."/>
        </authorList>
    </citation>
    <scope>NUCLEOTIDE SEQUENCE [LARGE SCALE GENOMIC DNA]</scope>
    <source>
        <strain evidence="1">AL3</strain>
        <tissue evidence="1">Liver</tissue>
    </source>
</reference>
<keyword evidence="2" id="KW-1185">Reference proteome</keyword>
<proteinExistence type="predicted"/>
<gene>
    <name evidence="1" type="ORF">AB6A40_004221</name>
</gene>
<accession>A0ABD6ELS2</accession>
<evidence type="ECO:0000313" key="2">
    <source>
        <dbReference type="Proteomes" id="UP001608902"/>
    </source>
</evidence>
<sequence>MGTDDERYSVVISDKLIAITNLVEVMKMWSVLCTVSQRSQLQHIVLHETFRKLDTSSFDVNFASEYFIFVDLRPLNVVFADKSVRENTSMFVFVKQQWSPSLEYFDFVWIYM</sequence>